<dbReference type="OrthoDB" id="1065075at2"/>
<evidence type="ECO:0000313" key="1">
    <source>
        <dbReference type="EMBL" id="BBL04558.1"/>
    </source>
</evidence>
<evidence type="ECO:0000313" key="2">
    <source>
        <dbReference type="Proteomes" id="UP000318946"/>
    </source>
</evidence>
<gene>
    <name evidence="1" type="ORF">A5CBH24_18710</name>
</gene>
<dbReference type="SUPFAM" id="SSF69279">
    <property type="entry name" value="Phage tail proteins"/>
    <property type="match status" value="1"/>
</dbReference>
<organism evidence="1 2">
    <name type="scientific">Alistipes communis</name>
    <dbReference type="NCBI Taxonomy" id="2585118"/>
    <lineage>
        <taxon>Bacteria</taxon>
        <taxon>Pseudomonadati</taxon>
        <taxon>Bacteroidota</taxon>
        <taxon>Bacteroidia</taxon>
        <taxon>Bacteroidales</taxon>
        <taxon>Rikenellaceae</taxon>
        <taxon>Alistipes</taxon>
    </lineage>
</organism>
<reference evidence="2" key="1">
    <citation type="submission" date="2019-06" db="EMBL/GenBank/DDBJ databases">
        <title>Alistipes onderdonkii subsp. vulgaris subsp. nov., Alistipes dispar sp. nov. and Alistipes communis sp. nov., isolated from human faeces, and creation of Alistipes onderdonkii subsp. onderdonkii subsp. nov.</title>
        <authorList>
            <person name="Sakamoto M."/>
            <person name="Ikeyama N."/>
            <person name="Ogata Y."/>
            <person name="Suda W."/>
            <person name="Iino T."/>
            <person name="Hattori M."/>
            <person name="Ohkuma M."/>
        </authorList>
    </citation>
    <scope>NUCLEOTIDE SEQUENCE [LARGE SCALE GENOMIC DNA]</scope>
    <source>
        <strain evidence="2">5CBH24</strain>
    </source>
</reference>
<dbReference type="EMBL" id="AP019735">
    <property type="protein sequence ID" value="BBL04558.1"/>
    <property type="molecule type" value="Genomic_DNA"/>
</dbReference>
<keyword evidence="2" id="KW-1185">Reference proteome</keyword>
<dbReference type="KEGG" id="acou:A5CBH24_18710"/>
<dbReference type="Proteomes" id="UP000318946">
    <property type="component" value="Chromosome"/>
</dbReference>
<dbReference type="AlphaFoldDB" id="A0A4Y1WWS5"/>
<protein>
    <submittedName>
        <fullName evidence="1">Uncharacterized protein</fullName>
    </submittedName>
</protein>
<sequence length="319" mass="36218">MYSMNFDITIGKYRLAALEKVAIKCSVENLADTADITLPGTLFNRALKVEQKIAEGDAVRIRLGYDRILRDEFSGYVSEIATDNDSVRIHCEDELYKFRKDLKDRVLKSVTVKTLLTSVAEEVGKYEVACDYDFTYDNFTIHAATGYDVLRKVQSETKANIYLRGKTLHVHPQYAQIGEKVIYDFAVNIEKSDLKYRDASKRKFLAVVEGTDAKGKTIRIERGTTGGDKFTLKLPGVSDRKSLEQRADEELKVRAYTGYEGSFTGWLEPYVEPTWLAEIRDTEYEYKNGSYYVLGVETTFCDKGASRVVTIGKRIENNG</sequence>
<proteinExistence type="predicted"/>
<name>A0A4Y1WWS5_9BACT</name>
<accession>A0A4Y1WWS5</accession>